<comment type="function">
    <text evidence="6">Redox regulated molecular chaperone. Protects both thermally unfolding and oxidatively damaged proteins from irreversible aggregation. Plays an important role in the bacterial defense system toward oxidative stress.</text>
</comment>
<keyword evidence="2 6" id="KW-0862">Zinc</keyword>
<evidence type="ECO:0000256" key="1">
    <source>
        <dbReference type="ARBA" id="ARBA00022490"/>
    </source>
</evidence>
<dbReference type="CDD" id="cd00498">
    <property type="entry name" value="Hsp33"/>
    <property type="match status" value="1"/>
</dbReference>
<keyword evidence="5 6" id="KW-0676">Redox-active center</keyword>
<dbReference type="Proteomes" id="UP001500795">
    <property type="component" value="Unassembled WGS sequence"/>
</dbReference>
<evidence type="ECO:0000256" key="4">
    <source>
        <dbReference type="ARBA" id="ARBA00023186"/>
    </source>
</evidence>
<dbReference type="InterPro" id="IPR023212">
    <property type="entry name" value="Hsp33_helix_hairpin_bin_dom_sf"/>
</dbReference>
<organism evidence="7 8">
    <name type="scientific">Zobellella aerophila</name>
    <dbReference type="NCBI Taxonomy" id="870480"/>
    <lineage>
        <taxon>Bacteria</taxon>
        <taxon>Pseudomonadati</taxon>
        <taxon>Pseudomonadota</taxon>
        <taxon>Gammaproteobacteria</taxon>
        <taxon>Aeromonadales</taxon>
        <taxon>Aeromonadaceae</taxon>
        <taxon>Zobellella</taxon>
    </lineage>
</organism>
<protein>
    <recommendedName>
        <fullName evidence="6">33 kDa chaperonin</fullName>
    </recommendedName>
    <alternativeName>
        <fullName evidence="6">Heat shock protein 33 homolog</fullName>
        <shortName evidence="6">HSP33</shortName>
    </alternativeName>
</protein>
<feature type="disulfide bond" description="Redox-active" evidence="6">
    <location>
        <begin position="237"/>
        <end position="239"/>
    </location>
</feature>
<evidence type="ECO:0000313" key="8">
    <source>
        <dbReference type="Proteomes" id="UP001500795"/>
    </source>
</evidence>
<dbReference type="Gene3D" id="3.90.1280.10">
    <property type="entry name" value="HSP33 redox switch-like"/>
    <property type="match status" value="1"/>
</dbReference>
<comment type="PTM">
    <text evidence="6">Under oxidizing conditions two disulfide bonds are formed involving the reactive cysteines. Under reducing conditions zinc is bound to the reactive cysteines and the protein is inactive.</text>
</comment>
<feature type="disulfide bond" description="Redox-active" evidence="6">
    <location>
        <begin position="270"/>
        <end position="273"/>
    </location>
</feature>
<evidence type="ECO:0000256" key="2">
    <source>
        <dbReference type="ARBA" id="ARBA00022833"/>
    </source>
</evidence>
<comment type="caution">
    <text evidence="7">The sequence shown here is derived from an EMBL/GenBank/DDBJ whole genome shotgun (WGS) entry which is preliminary data.</text>
</comment>
<reference evidence="8" key="1">
    <citation type="journal article" date="2019" name="Int. J. Syst. Evol. Microbiol.">
        <title>The Global Catalogue of Microorganisms (GCM) 10K type strain sequencing project: providing services to taxonomists for standard genome sequencing and annotation.</title>
        <authorList>
            <consortium name="The Broad Institute Genomics Platform"/>
            <consortium name="The Broad Institute Genome Sequencing Center for Infectious Disease"/>
            <person name="Wu L."/>
            <person name="Ma J."/>
        </authorList>
    </citation>
    <scope>NUCLEOTIDE SEQUENCE [LARGE SCALE GENOMIC DNA]</scope>
    <source>
        <strain evidence="8">JCM 17110</strain>
    </source>
</reference>
<evidence type="ECO:0000313" key="7">
    <source>
        <dbReference type="EMBL" id="GAA3544993.1"/>
    </source>
</evidence>
<evidence type="ECO:0000256" key="6">
    <source>
        <dbReference type="HAMAP-Rule" id="MF_00117"/>
    </source>
</evidence>
<dbReference type="PANTHER" id="PTHR30111">
    <property type="entry name" value="33 KDA CHAPERONIN"/>
    <property type="match status" value="1"/>
</dbReference>
<dbReference type="NCBIfam" id="NF001033">
    <property type="entry name" value="PRK00114.1"/>
    <property type="match status" value="1"/>
</dbReference>
<keyword evidence="1 6" id="KW-0963">Cytoplasm</keyword>
<evidence type="ECO:0000256" key="3">
    <source>
        <dbReference type="ARBA" id="ARBA00023157"/>
    </source>
</evidence>
<dbReference type="SUPFAM" id="SSF64397">
    <property type="entry name" value="Hsp33 domain"/>
    <property type="match status" value="1"/>
</dbReference>
<dbReference type="Gene3D" id="1.10.287.480">
    <property type="entry name" value="helix hairpin bin"/>
    <property type="match status" value="1"/>
</dbReference>
<evidence type="ECO:0000256" key="5">
    <source>
        <dbReference type="ARBA" id="ARBA00023284"/>
    </source>
</evidence>
<dbReference type="InterPro" id="IPR000397">
    <property type="entry name" value="Heat_shock_Hsp33"/>
</dbReference>
<keyword evidence="4 6" id="KW-0143">Chaperone</keyword>
<proteinExistence type="inferred from homology"/>
<dbReference type="Gene3D" id="3.55.30.10">
    <property type="entry name" value="Hsp33 domain"/>
    <property type="match status" value="1"/>
</dbReference>
<dbReference type="HAMAP" id="MF_00117">
    <property type="entry name" value="HslO"/>
    <property type="match status" value="1"/>
</dbReference>
<name>A0ABP6W6I9_9GAMM</name>
<dbReference type="Pfam" id="PF01430">
    <property type="entry name" value="HSP33"/>
    <property type="match status" value="1"/>
</dbReference>
<comment type="similarity">
    <text evidence="6">Belongs to the HSP33 family.</text>
</comment>
<accession>A0ABP6W6I9</accession>
<dbReference type="PANTHER" id="PTHR30111:SF1">
    <property type="entry name" value="33 KDA CHAPERONIN"/>
    <property type="match status" value="1"/>
</dbReference>
<dbReference type="InterPro" id="IPR016154">
    <property type="entry name" value="Heat_shock_Hsp33_C"/>
</dbReference>
<dbReference type="InterPro" id="IPR016153">
    <property type="entry name" value="Heat_shock_Hsp33_N"/>
</dbReference>
<sequence length="295" mass="33444">MSETAYMTHNDQLYRYLFDHYQVRGELVRLSDSYRQILSSQDYPAPVQRLLGELLVATSLLTATLKFEGHITVQLQGDGPVKLAVINGDHRQQLRGVARWEGQVPNSDKLAELVGKGYLAITITPDEGERYQGIIELDADSLAASLENYFAQSEQLNTRIWLFTELTAAQPTAAGMLLQALPNGDTDENQDFEHLQALTQTIKAEELLRLDAQDVLYRLYNQETVRVFEPQPVSFKCTCSREKSENALLQLGHAEALELLREQGQIKMHCDYCGNSYRFDNTDLQQIFNDSTTLH</sequence>
<gene>
    <name evidence="6 7" type="primary">hslO</name>
    <name evidence="7" type="ORF">GCM10022394_26260</name>
</gene>
<dbReference type="PIRSF" id="PIRSF005261">
    <property type="entry name" value="Heat_shock_Hsp33"/>
    <property type="match status" value="1"/>
</dbReference>
<keyword evidence="3 6" id="KW-1015">Disulfide bond</keyword>
<dbReference type="EMBL" id="BAABCX010000003">
    <property type="protein sequence ID" value="GAA3544993.1"/>
    <property type="molecule type" value="Genomic_DNA"/>
</dbReference>
<dbReference type="SUPFAM" id="SSF118352">
    <property type="entry name" value="HSP33 redox switch-like"/>
    <property type="match status" value="1"/>
</dbReference>
<comment type="subcellular location">
    <subcellularLocation>
        <location evidence="6">Cytoplasm</location>
    </subcellularLocation>
</comment>
<keyword evidence="8" id="KW-1185">Reference proteome</keyword>